<name>A0ABN0DUV5_AERSS</name>
<gene>
    <name evidence="2" type="ORF">IYQ_20376</name>
</gene>
<evidence type="ECO:0000256" key="1">
    <source>
        <dbReference type="SAM" id="Phobius"/>
    </source>
</evidence>
<accession>A0ABN0DUV5</accession>
<comment type="caution">
    <text evidence="2">The sequence shown here is derived from an EMBL/GenBank/DDBJ whole genome shotgun (WGS) entry which is preliminary data.</text>
</comment>
<keyword evidence="1" id="KW-1133">Transmembrane helix</keyword>
<keyword evidence="1" id="KW-0812">Transmembrane</keyword>
<evidence type="ECO:0000313" key="3">
    <source>
        <dbReference type="Proteomes" id="UP000006428"/>
    </source>
</evidence>
<organism evidence="2 3">
    <name type="scientific">Aeromonas salmonicida subsp. salmonicida 01-B526</name>
    <dbReference type="NCBI Taxonomy" id="1076135"/>
    <lineage>
        <taxon>Bacteria</taxon>
        <taxon>Pseudomonadati</taxon>
        <taxon>Pseudomonadota</taxon>
        <taxon>Gammaproteobacteria</taxon>
        <taxon>Aeromonadales</taxon>
        <taxon>Aeromonadaceae</taxon>
        <taxon>Aeromonas</taxon>
    </lineage>
</organism>
<keyword evidence="1" id="KW-0472">Membrane</keyword>
<dbReference type="EMBL" id="AGVO01000079">
    <property type="protein sequence ID" value="EHI50759.1"/>
    <property type="molecule type" value="Genomic_DNA"/>
</dbReference>
<keyword evidence="3" id="KW-1185">Reference proteome</keyword>
<feature type="transmembrane region" description="Helical" evidence="1">
    <location>
        <begin position="15"/>
        <end position="34"/>
    </location>
</feature>
<reference evidence="2 3" key="1">
    <citation type="journal article" date="2012" name="Front. Microbiol.">
        <title>Draft Genome Sequence of the Virulent Strain 01-B526 of the Fish Pathogen Aeromonas salmonicida.</title>
        <authorList>
            <person name="Charette S.J."/>
            <person name="Brochu F."/>
            <person name="Boyle B."/>
            <person name="Filion G."/>
            <person name="Tanaka K.H."/>
            <person name="Derome N."/>
        </authorList>
    </citation>
    <scope>NUCLEOTIDE SEQUENCE [LARGE SCALE GENOMIC DNA]</scope>
    <source>
        <strain evidence="2 3">01-B526</strain>
    </source>
</reference>
<evidence type="ECO:0000313" key="2">
    <source>
        <dbReference type="EMBL" id="EHI50759.1"/>
    </source>
</evidence>
<proteinExistence type="predicted"/>
<dbReference type="Proteomes" id="UP000006428">
    <property type="component" value="Unassembled WGS sequence"/>
</dbReference>
<protein>
    <submittedName>
        <fullName evidence="2">Uncharacterized protein</fullName>
    </submittedName>
</protein>
<sequence length="54" mass="6077">MDFFKSDMQSASPFLPIQLGIAIVIAFTAVMGLLRDYVNEDLNMQNPLNKEKNS</sequence>